<dbReference type="EMBL" id="WNTK01003670">
    <property type="protein sequence ID" value="KAG9464970.1"/>
    <property type="molecule type" value="Genomic_DNA"/>
</dbReference>
<name>A0A8J6B869_ELECQ</name>
<accession>A0A8J6B869</accession>
<proteinExistence type="predicted"/>
<keyword evidence="3" id="KW-1185">Reference proteome</keyword>
<comment type="caution">
    <text evidence="2">The sequence shown here is derived from an EMBL/GenBank/DDBJ whole genome shotgun (WGS) entry which is preliminary data.</text>
</comment>
<dbReference type="EMBL" id="WNTK01003670">
    <property type="protein sequence ID" value="KAG9464969.1"/>
    <property type="molecule type" value="Genomic_DNA"/>
</dbReference>
<dbReference type="OrthoDB" id="10680837at2759"/>
<evidence type="ECO:0000313" key="3">
    <source>
        <dbReference type="Proteomes" id="UP000770717"/>
    </source>
</evidence>
<dbReference type="Proteomes" id="UP000770717">
    <property type="component" value="Unassembled WGS sequence"/>
</dbReference>
<organism evidence="2 3">
    <name type="scientific">Eleutherodactylus coqui</name>
    <name type="common">Puerto Rican coqui</name>
    <dbReference type="NCBI Taxonomy" id="57060"/>
    <lineage>
        <taxon>Eukaryota</taxon>
        <taxon>Metazoa</taxon>
        <taxon>Chordata</taxon>
        <taxon>Craniata</taxon>
        <taxon>Vertebrata</taxon>
        <taxon>Euteleostomi</taxon>
        <taxon>Amphibia</taxon>
        <taxon>Batrachia</taxon>
        <taxon>Anura</taxon>
        <taxon>Neobatrachia</taxon>
        <taxon>Hyloidea</taxon>
        <taxon>Eleutherodactylidae</taxon>
        <taxon>Eleutherodactylinae</taxon>
        <taxon>Eleutherodactylus</taxon>
        <taxon>Eleutherodactylus</taxon>
    </lineage>
</organism>
<evidence type="ECO:0000313" key="2">
    <source>
        <dbReference type="EMBL" id="KAG9464969.1"/>
    </source>
</evidence>
<feature type="region of interest" description="Disordered" evidence="1">
    <location>
        <begin position="255"/>
        <end position="275"/>
    </location>
</feature>
<sequence length="338" mass="38539">MYSVTECVFPTDVAKKKCLGSDNPQENHQTPQECQGRSMTNVRVQCADEMGLLKCKKQTTAGRYTGPEDSVPSTHFVFSRWVFSTDSSSVMRTPERPPCPKKTQRMRKPIKSEILRFGKVETRVEAEEEERCPRGDLYCKEEKFLLHFRTDGYSKKNIPERWLQDSTEDSCIVPQEDQALNLTSYEKNILQSKVEKSTYRPDGFNSRGRTDSDCSEDYSTMPDYQADCLGVGTDEATSQIDSEEEMFLAANRSIKEEDANEGKRTHGNGPSVEETEYPSAIAPEMFYCLRALRSGMSYSSIPGKQEEQDINEKNTGYDLGFQWGLLLLDVYMDTCIYE</sequence>
<evidence type="ECO:0000256" key="1">
    <source>
        <dbReference type="SAM" id="MobiDB-lite"/>
    </source>
</evidence>
<gene>
    <name evidence="2" type="ORF">GDO78_019141</name>
</gene>
<dbReference type="AlphaFoldDB" id="A0A8J6B869"/>
<protein>
    <submittedName>
        <fullName evidence="2">Uncharacterized protein</fullName>
    </submittedName>
</protein>
<feature type="compositionally biased region" description="Basic and acidic residues" evidence="1">
    <location>
        <begin position="255"/>
        <end position="264"/>
    </location>
</feature>
<reference evidence="2" key="1">
    <citation type="thesis" date="2020" institute="ProQuest LLC" country="789 East Eisenhower Parkway, Ann Arbor, MI, USA">
        <title>Comparative Genomics and Chromosome Evolution.</title>
        <authorList>
            <person name="Mudd A.B."/>
        </authorList>
    </citation>
    <scope>NUCLEOTIDE SEQUENCE</scope>
    <source>
        <strain evidence="2">HN-11 Male</strain>
        <tissue evidence="2">Kidney and liver</tissue>
    </source>
</reference>